<name>A0ABX4CJW4_FLAHY</name>
<evidence type="ECO:0000256" key="2">
    <source>
        <dbReference type="ARBA" id="ARBA00022729"/>
    </source>
</evidence>
<evidence type="ECO:0000256" key="4">
    <source>
        <dbReference type="SAM" id="SignalP"/>
    </source>
</evidence>
<evidence type="ECO:0000259" key="5">
    <source>
        <dbReference type="Pfam" id="PF18962"/>
    </source>
</evidence>
<organism evidence="6 7">
    <name type="scientific">Flavobacterium hydatis</name>
    <name type="common">Cytophaga aquatilis</name>
    <dbReference type="NCBI Taxonomy" id="991"/>
    <lineage>
        <taxon>Bacteria</taxon>
        <taxon>Pseudomonadati</taxon>
        <taxon>Bacteroidota</taxon>
        <taxon>Flavobacteriia</taxon>
        <taxon>Flavobacteriales</taxon>
        <taxon>Flavobacteriaceae</taxon>
        <taxon>Flavobacterium</taxon>
    </lineage>
</organism>
<evidence type="ECO:0000313" key="6">
    <source>
        <dbReference type="EMBL" id="OXA96485.1"/>
    </source>
</evidence>
<keyword evidence="1" id="KW-0433">Leucine-rich repeat</keyword>
<dbReference type="SUPFAM" id="SSF52075">
    <property type="entry name" value="Outer arm dynein light chain 1"/>
    <property type="match status" value="1"/>
</dbReference>
<dbReference type="PANTHER" id="PTHR47566:SF1">
    <property type="entry name" value="PROTEIN NUD1"/>
    <property type="match status" value="1"/>
</dbReference>
<dbReference type="PANTHER" id="PTHR47566">
    <property type="match status" value="1"/>
</dbReference>
<dbReference type="EMBL" id="MUGY01000004">
    <property type="protein sequence ID" value="OXA96485.1"/>
    <property type="molecule type" value="Genomic_DNA"/>
</dbReference>
<proteinExistence type="predicted"/>
<keyword evidence="7" id="KW-1185">Reference proteome</keyword>
<dbReference type="RefSeq" id="WP_051885497.1">
    <property type="nucleotide sequence ID" value="NZ_JBEWQG010000001.1"/>
</dbReference>
<sequence length="799" mass="87009">MIKKLLLLVLSAFSSTYAQTSTVPTYVPKDGLLAYFPFNGNANDTSGSGSNGNPTDVTLTTDRFGVANTAYSFNGVSSNIDALITNIPQNNSPRTISGWFKTNNAFTAPDKYEICIFNYGALAKTQRLSLSVYSKGYLNVVNGPVFTDGSFYVNNFDYSNNDWYFYTLTYDGNKASLFINGEFASENFITLNTTGNTFKIGQRILGDTTDESFKGKIDDIGIWNRVLTPTEIMALYESGDTSNFYTLIPDANFEKKLIALGYDSGPINGKVVTANISSLTSLDVSASQITDLTGIESFAALQVLNCRANSLSNLNVSKNTALTFLNCSSNKLKNLNISNNTNLKTLSCDSNQLTSLDASSNIALTTLYCSSNNVLANLNVSKNTALTYLQCSTNKLTSLDVTNNTALTYLNCNGNQLTSLDVEKNISLNVLSVATNQLTNLNVSKNVALTELYCTVNQLTNLDLSKNIALTHFTCSENLLLKSLNLKNGKNTLLKSSNLELIYNPNLTCIQVDDVAYSNANWSSKKDAAASFNTDCSPKYILLPDNNFEQKLIDLGIDTDGLNGKITIADITSVTSLNLSNSNISNLAGIENFTSLTDLDCSNNQISTLNLNQNLLLETLNASSNQITTLDLSKNTNLKIIYIVNNPLISLNLRNGNNTKLIVPSKAGKKVVSISTSFLGLNKLGCIQVDNEEYSNANWFNIKEPTTTYSNTCKTLGVEESIFDKVVIYPNPTKGELHINNILLDKATVYDALGRLIKTTTFSTGNNDNVIHLAGLPKGIYYVYLESEGANTAKKVIVE</sequence>
<keyword evidence="2 4" id="KW-0732">Signal</keyword>
<reference evidence="6 7" key="1">
    <citation type="submission" date="2016-11" db="EMBL/GenBank/DDBJ databases">
        <title>Whole genomes of Flavobacteriaceae.</title>
        <authorList>
            <person name="Stine C."/>
            <person name="Li C."/>
            <person name="Tadesse D."/>
        </authorList>
    </citation>
    <scope>NUCLEOTIDE SEQUENCE [LARGE SCALE GENOMIC DNA]</scope>
    <source>
        <strain evidence="6 7">ATCC 29551</strain>
    </source>
</reference>
<dbReference type="NCBIfam" id="TIGR04183">
    <property type="entry name" value="Por_Secre_tail"/>
    <property type="match status" value="1"/>
</dbReference>
<evidence type="ECO:0000256" key="1">
    <source>
        <dbReference type="ARBA" id="ARBA00022614"/>
    </source>
</evidence>
<dbReference type="SUPFAM" id="SSF52058">
    <property type="entry name" value="L domain-like"/>
    <property type="match status" value="1"/>
</dbReference>
<dbReference type="Pfam" id="PF18962">
    <property type="entry name" value="Por_Secre_tail"/>
    <property type="match status" value="1"/>
</dbReference>
<dbReference type="Gene3D" id="2.60.120.200">
    <property type="match status" value="1"/>
</dbReference>
<dbReference type="Pfam" id="PF13385">
    <property type="entry name" value="Laminin_G_3"/>
    <property type="match status" value="1"/>
</dbReference>
<feature type="signal peptide" evidence="4">
    <location>
        <begin position="1"/>
        <end position="20"/>
    </location>
</feature>
<dbReference type="InterPro" id="IPR052574">
    <property type="entry name" value="CDIRP"/>
</dbReference>
<dbReference type="SUPFAM" id="SSF49899">
    <property type="entry name" value="Concanavalin A-like lectins/glucanases"/>
    <property type="match status" value="1"/>
</dbReference>
<feature type="chain" id="PRO_5046365198" evidence="4">
    <location>
        <begin position="21"/>
        <end position="799"/>
    </location>
</feature>
<dbReference type="Proteomes" id="UP000198424">
    <property type="component" value="Unassembled WGS sequence"/>
</dbReference>
<protein>
    <submittedName>
        <fullName evidence="6">T9SS C-terminal target domain-containing protein</fullName>
    </submittedName>
</protein>
<dbReference type="InterPro" id="IPR032675">
    <property type="entry name" value="LRR_dom_sf"/>
</dbReference>
<accession>A0ABX4CJW4</accession>
<dbReference type="Gene3D" id="3.80.10.10">
    <property type="entry name" value="Ribonuclease Inhibitor"/>
    <property type="match status" value="2"/>
</dbReference>
<dbReference type="InterPro" id="IPR013320">
    <property type="entry name" value="ConA-like_dom_sf"/>
</dbReference>
<dbReference type="InterPro" id="IPR001611">
    <property type="entry name" value="Leu-rich_rpt"/>
</dbReference>
<keyword evidence="3" id="KW-0677">Repeat</keyword>
<evidence type="ECO:0000256" key="3">
    <source>
        <dbReference type="ARBA" id="ARBA00022737"/>
    </source>
</evidence>
<evidence type="ECO:0000313" key="7">
    <source>
        <dbReference type="Proteomes" id="UP000198424"/>
    </source>
</evidence>
<feature type="domain" description="Secretion system C-terminal sorting" evidence="5">
    <location>
        <begin position="728"/>
        <end position="798"/>
    </location>
</feature>
<comment type="caution">
    <text evidence="6">The sequence shown here is derived from an EMBL/GenBank/DDBJ whole genome shotgun (WGS) entry which is preliminary data.</text>
</comment>
<dbReference type="InterPro" id="IPR026444">
    <property type="entry name" value="Secre_tail"/>
</dbReference>
<dbReference type="PROSITE" id="PS51450">
    <property type="entry name" value="LRR"/>
    <property type="match status" value="1"/>
</dbReference>
<gene>
    <name evidence="6" type="ORF">B0A62_04265</name>
</gene>